<dbReference type="GO" id="GO:0005096">
    <property type="term" value="F:GTPase activator activity"/>
    <property type="evidence" value="ECO:0007669"/>
    <property type="project" value="InterPro"/>
</dbReference>
<organism evidence="1 2">
    <name type="scientific">Chloropicon primus</name>
    <dbReference type="NCBI Taxonomy" id="1764295"/>
    <lineage>
        <taxon>Eukaryota</taxon>
        <taxon>Viridiplantae</taxon>
        <taxon>Chlorophyta</taxon>
        <taxon>Chloropicophyceae</taxon>
        <taxon>Chloropicales</taxon>
        <taxon>Chloropicaceae</taxon>
        <taxon>Chloropicon</taxon>
    </lineage>
</organism>
<name>A0A5B8MPX3_9CHLO</name>
<dbReference type="InterPro" id="IPR045700">
    <property type="entry name" value="Rab3GAP1"/>
</dbReference>
<evidence type="ECO:0000313" key="1">
    <source>
        <dbReference type="EMBL" id="QDZ21420.1"/>
    </source>
</evidence>
<dbReference type="STRING" id="1764295.A0A5B8MPX3"/>
<protein>
    <submittedName>
        <fullName evidence="1">Uncharacterized protein</fullName>
    </submittedName>
</protein>
<sequence length="838" mass="93531">MEDEDGFLDYTTATAWEAFCAEVEAKLREWKKAQEDGEGLRDFPAAASPSQVIENNEGDQVHVWVLEAKLPQFRPEKYSVALHYPPMDHYLSKWLALGEGEPFVLLYPNSFSGCVLDKEEGVALLSALSTSATSLKFPHPLLIPMRDRQRRSFEGVHLRPGGHVARLQTDCITGRLKAAEMPPLSVVEGYHSESRAGSVVERGRGAAAAGGAGQAASTSASVTREFELTWTLPESESDMCIWIDDWNAACPWYPWAEYEDPIAGIRLGISWDNLRCSDVQTDLDSFQRAGGSSGSSQSVKSFELSSLSALDAVGEACLKLELKDEVLSDVMWHRNVMDTMKKSSGGYFFAQMVSAFHSTFQLVERAKGVSQLSQDSFWDQYSQVPQIPSKNLLETQVESIFNRRAHVTQNFGGLENDLHSLPVDNLVGYLSMYALSYGDNPRAISLLWKRFISGIRLGYWEERELLPRMVGFAGIDHSCQVIEQKVQLIQLCILGLRSGGTLSANDLVGNDSGDSNPSMLTSDLVGEYDYMFTTTSNKKNKKEVWIKMHGVAARKMARSFRRAKDGVSFGDFKKHFRSSRYFDEFSKLCKSLAWNNFTKDRLKDVWNDLASAQEEEDHSEGRLAESVLCSRAEMALDWLEHVAPLELFKSLYCLGLSNCVNTLRASRNLELKPIADLVSSVKESVQDWVAKLPKKLATSDLAKDEEATILCLDLHLLEVSISFAESVVQKLVFLSGDVKAFLVDAFVNKLVTKEFSNGPTLELSLSDPFHSSFSFGESFRRQEESSDSVMLLHLRKQVVQLFTSAGEAQGPEDLPLLYTYLSQDLDQSMTRFASIVTV</sequence>
<dbReference type="Proteomes" id="UP000316726">
    <property type="component" value="Chromosome 5"/>
</dbReference>
<accession>A0A5B8MPX3</accession>
<proteinExistence type="predicted"/>
<dbReference type="PANTHER" id="PTHR21422:SF9">
    <property type="entry name" value="RAB3 GTPASE-ACTIVATING PROTEIN CATALYTIC SUBUNIT"/>
    <property type="match status" value="1"/>
</dbReference>
<evidence type="ECO:0000313" key="2">
    <source>
        <dbReference type="Proteomes" id="UP000316726"/>
    </source>
</evidence>
<dbReference type="PANTHER" id="PTHR21422">
    <property type="entry name" value="RAB3 GTPASE-ACTIVATING PROTEIN CATALYTIC SUBUNIT"/>
    <property type="match status" value="1"/>
</dbReference>
<dbReference type="OrthoDB" id="17346at2759"/>
<reference evidence="1 2" key="1">
    <citation type="submission" date="2018-07" db="EMBL/GenBank/DDBJ databases">
        <title>The complete nuclear genome of the prasinophyte Chloropicon primus (CCMP1205).</title>
        <authorList>
            <person name="Pombert J.-F."/>
            <person name="Otis C."/>
            <person name="Turmel M."/>
            <person name="Lemieux C."/>
        </authorList>
    </citation>
    <scope>NUCLEOTIDE SEQUENCE [LARGE SCALE GENOMIC DNA]</scope>
    <source>
        <strain evidence="1 2">CCMP1205</strain>
    </source>
</reference>
<dbReference type="EMBL" id="CP031038">
    <property type="protein sequence ID" value="QDZ21420.1"/>
    <property type="molecule type" value="Genomic_DNA"/>
</dbReference>
<gene>
    <name evidence="1" type="ORF">A3770_05p39380</name>
</gene>
<keyword evidence="2" id="KW-1185">Reference proteome</keyword>
<dbReference type="AlphaFoldDB" id="A0A5B8MPX3"/>